<dbReference type="EMBL" id="BARV01042288">
    <property type="protein sequence ID" value="GAI47157.1"/>
    <property type="molecule type" value="Genomic_DNA"/>
</dbReference>
<proteinExistence type="predicted"/>
<reference evidence="1" key="1">
    <citation type="journal article" date="2014" name="Front. Microbiol.">
        <title>High frequency of phylogenetically diverse reductive dehalogenase-homologous genes in deep subseafloor sedimentary metagenomes.</title>
        <authorList>
            <person name="Kawai M."/>
            <person name="Futagami T."/>
            <person name="Toyoda A."/>
            <person name="Takaki Y."/>
            <person name="Nishi S."/>
            <person name="Hori S."/>
            <person name="Arai W."/>
            <person name="Tsubouchi T."/>
            <person name="Morono Y."/>
            <person name="Uchiyama I."/>
            <person name="Ito T."/>
            <person name="Fujiyama A."/>
            <person name="Inagaki F."/>
            <person name="Takami H."/>
        </authorList>
    </citation>
    <scope>NUCLEOTIDE SEQUENCE</scope>
    <source>
        <strain evidence="1">Expedition CK06-06</strain>
    </source>
</reference>
<name>X1NSZ8_9ZZZZ</name>
<organism evidence="1">
    <name type="scientific">marine sediment metagenome</name>
    <dbReference type="NCBI Taxonomy" id="412755"/>
    <lineage>
        <taxon>unclassified sequences</taxon>
        <taxon>metagenomes</taxon>
        <taxon>ecological metagenomes</taxon>
    </lineage>
</organism>
<comment type="caution">
    <text evidence="1">The sequence shown here is derived from an EMBL/GenBank/DDBJ whole genome shotgun (WGS) entry which is preliminary data.</text>
</comment>
<evidence type="ECO:0000313" key="1">
    <source>
        <dbReference type="EMBL" id="GAI47157.1"/>
    </source>
</evidence>
<sequence length="48" mass="5694">MKKKRLSRVKTVDDLARVEKNEKDYEGDIIPIEPELAKAIIKKLEERR</sequence>
<protein>
    <submittedName>
        <fullName evidence="1">Uncharacterized protein</fullName>
    </submittedName>
</protein>
<dbReference type="AlphaFoldDB" id="X1NSZ8"/>
<gene>
    <name evidence="1" type="ORF">S06H3_63662</name>
</gene>
<accession>X1NSZ8</accession>